<reference evidence="6 7" key="1">
    <citation type="submission" date="2020-07" db="EMBL/GenBank/DDBJ databases">
        <title>Genomic characterization of Flavobacterium psychrophilum strains.</title>
        <authorList>
            <person name="Castillo D."/>
            <person name="Jorgensen J."/>
            <person name="Middelboe M."/>
        </authorList>
    </citation>
    <scope>NUCLEOTIDE SEQUENCE [LARGE SCALE GENOMIC DNA]</scope>
    <source>
        <strain evidence="6 7">FPS-R7</strain>
    </source>
</reference>
<organism evidence="6 7">
    <name type="scientific">Flavobacterium psychrophilum</name>
    <dbReference type="NCBI Taxonomy" id="96345"/>
    <lineage>
        <taxon>Bacteria</taxon>
        <taxon>Pseudomonadati</taxon>
        <taxon>Bacteroidota</taxon>
        <taxon>Flavobacteriia</taxon>
        <taxon>Flavobacteriales</taxon>
        <taxon>Flavobacteriaceae</taxon>
        <taxon>Flavobacterium</taxon>
    </lineage>
</organism>
<dbReference type="Pfam" id="PF14905">
    <property type="entry name" value="OMP_b-brl_3"/>
    <property type="match status" value="1"/>
</dbReference>
<dbReference type="RefSeq" id="WP_165607137.1">
    <property type="nucleotide sequence ID" value="NZ_BJSV01000025.1"/>
</dbReference>
<dbReference type="AlphaFoldDB" id="A0A7U2NG96"/>
<keyword evidence="3" id="KW-0998">Cell outer membrane</keyword>
<evidence type="ECO:0000256" key="1">
    <source>
        <dbReference type="ARBA" id="ARBA00004442"/>
    </source>
</evidence>
<keyword evidence="2" id="KW-0472">Membrane</keyword>
<feature type="chain" id="PRO_5031025916" evidence="4">
    <location>
        <begin position="20"/>
        <end position="788"/>
    </location>
</feature>
<evidence type="ECO:0000313" key="7">
    <source>
        <dbReference type="Proteomes" id="UP000596329"/>
    </source>
</evidence>
<evidence type="ECO:0000256" key="2">
    <source>
        <dbReference type="ARBA" id="ARBA00023136"/>
    </source>
</evidence>
<gene>
    <name evidence="6" type="ORF">H0H26_02365</name>
</gene>
<dbReference type="InterPro" id="IPR036942">
    <property type="entry name" value="Beta-barrel_TonB_sf"/>
</dbReference>
<comment type="subcellular location">
    <subcellularLocation>
        <location evidence="1">Cell outer membrane</location>
    </subcellularLocation>
</comment>
<evidence type="ECO:0000256" key="4">
    <source>
        <dbReference type="SAM" id="SignalP"/>
    </source>
</evidence>
<evidence type="ECO:0000259" key="5">
    <source>
        <dbReference type="Pfam" id="PF14905"/>
    </source>
</evidence>
<dbReference type="PANTHER" id="PTHR40980">
    <property type="entry name" value="PLUG DOMAIN-CONTAINING PROTEIN"/>
    <property type="match status" value="1"/>
</dbReference>
<dbReference type="InterPro" id="IPR041700">
    <property type="entry name" value="OMP_b-brl_3"/>
</dbReference>
<accession>A0A7U2NG96</accession>
<dbReference type="Gene3D" id="2.40.170.20">
    <property type="entry name" value="TonB-dependent receptor, beta-barrel domain"/>
    <property type="match status" value="1"/>
</dbReference>
<protein>
    <submittedName>
        <fullName evidence="6">TonB-dependent receptor</fullName>
    </submittedName>
</protein>
<sequence length="788" mass="90854">MIKLIKLLFAILFSINCYSQSITYTGSILNQQIQKKEYIVLLTNQKDPTKVYSEATINNKFNFINLEIGYYKRCVLFENSKQCDTINLQSNLVDDIITINNVNNLEEVVIASKKPLIQNKAGILLVNVENSAIMSSGSVFEMLSKMPSVTYNITNNSFKLKGKDNIQIQIDGQTLYLSGNELAEYLKTISANDINIVEINSSPSSKYDATGNGGIINIKTKRTKREGFYAGIFYNGTQGKYYKGNQGAKLQYNTKKNRYLFHYINSSNNNFEKAETNRVFTNNSTNQKTYAKILGKTNTINTQFEHQFKKSNLLLISSLSFYNEDISQNTGLDFFSNATHIDSTLISKQQSINSLKDYTFGVNYKIEKAKSKTTIKSNYVSYNINNQSNLSAYSNPSNYNYATLINKSPNKINLFLSQIDYEYKIDSLSTIELGAKTVFQKIDNINNFYTITNNQEISDYNKSNDYKYKEWILGSYLQYNRKINKFDFTLGSRIEKSISNGFNQKNNYELNANRTNFFPFANIEYSYSDNSNCNLSYSKRINRPSFKKLMPFEYYVDPYTKLLGNPNLTPYISHQLEFQYILKQKFIFGADYSYNQNQIFQTPIQNNQTLETVLTPINIKKGYSFSINSNLTFDFTKWWNFNVNAQLFYDNINSNTNNLNINRSIWAHQITTTNQLKLPKNYKLEFSSDYISPTIQGSYKTNSIFSINTSISNTFFNKKLNVSLVANDILNTYKVVNNSIVEGVTSNIKQTFDTRWIRLSLVYKFYSGIKKDNRPADELTNEIKSRIK</sequence>
<dbReference type="Proteomes" id="UP000596329">
    <property type="component" value="Chromosome"/>
</dbReference>
<evidence type="ECO:0000256" key="3">
    <source>
        <dbReference type="ARBA" id="ARBA00023237"/>
    </source>
</evidence>
<keyword evidence="4" id="KW-0732">Signal</keyword>
<name>A0A7U2NG96_FLAPS</name>
<feature type="domain" description="Outer membrane protein beta-barrel" evidence="5">
    <location>
        <begin position="365"/>
        <end position="763"/>
    </location>
</feature>
<evidence type="ECO:0000313" key="6">
    <source>
        <dbReference type="EMBL" id="QRE04468.1"/>
    </source>
</evidence>
<dbReference type="SUPFAM" id="SSF56935">
    <property type="entry name" value="Porins"/>
    <property type="match status" value="1"/>
</dbReference>
<dbReference type="EMBL" id="CP059075">
    <property type="protein sequence ID" value="QRE04468.1"/>
    <property type="molecule type" value="Genomic_DNA"/>
</dbReference>
<proteinExistence type="predicted"/>
<keyword evidence="6" id="KW-0675">Receptor</keyword>
<dbReference type="GO" id="GO:0009279">
    <property type="term" value="C:cell outer membrane"/>
    <property type="evidence" value="ECO:0007669"/>
    <property type="project" value="UniProtKB-SubCell"/>
</dbReference>
<dbReference type="PANTHER" id="PTHR40980:SF4">
    <property type="entry name" value="TONB-DEPENDENT RECEPTOR-LIKE BETA-BARREL DOMAIN-CONTAINING PROTEIN"/>
    <property type="match status" value="1"/>
</dbReference>
<feature type="signal peptide" evidence="4">
    <location>
        <begin position="1"/>
        <end position="19"/>
    </location>
</feature>